<evidence type="ECO:0000313" key="7">
    <source>
        <dbReference type="Proteomes" id="UP001300604"/>
    </source>
</evidence>
<proteinExistence type="predicted"/>
<dbReference type="Pfam" id="PF13377">
    <property type="entry name" value="Peripla_BP_3"/>
    <property type="match status" value="1"/>
</dbReference>
<dbReference type="SUPFAM" id="SSF53822">
    <property type="entry name" value="Periplasmic binding protein-like I"/>
    <property type="match status" value="1"/>
</dbReference>
<evidence type="ECO:0000256" key="1">
    <source>
        <dbReference type="ARBA" id="ARBA00023015"/>
    </source>
</evidence>
<feature type="domain" description="HTH cro/C1-type" evidence="5">
    <location>
        <begin position="2"/>
        <end position="39"/>
    </location>
</feature>
<feature type="domain" description="HTH lacI-type" evidence="4">
    <location>
        <begin position="5"/>
        <end position="59"/>
    </location>
</feature>
<dbReference type="CDD" id="cd19974">
    <property type="entry name" value="PBP1_LacI-like"/>
    <property type="match status" value="1"/>
</dbReference>
<dbReference type="RefSeq" id="WP_275845754.1">
    <property type="nucleotide sequence ID" value="NZ_CP135996.1"/>
</dbReference>
<dbReference type="Gene3D" id="3.40.50.2300">
    <property type="match status" value="2"/>
</dbReference>
<keyword evidence="7" id="KW-1185">Reference proteome</keyword>
<dbReference type="InterPro" id="IPR046335">
    <property type="entry name" value="LacI/GalR-like_sensor"/>
</dbReference>
<dbReference type="SMART" id="SM00354">
    <property type="entry name" value="HTH_LACI"/>
    <property type="match status" value="1"/>
</dbReference>
<dbReference type="CDD" id="cd01392">
    <property type="entry name" value="HTH_LacI"/>
    <property type="match status" value="1"/>
</dbReference>
<dbReference type="Proteomes" id="UP001300604">
    <property type="component" value="Chromosome"/>
</dbReference>
<evidence type="ECO:0000259" key="5">
    <source>
        <dbReference type="PROSITE" id="PS50943"/>
    </source>
</evidence>
<dbReference type="AlphaFoldDB" id="A0AA97H3V7"/>
<dbReference type="PANTHER" id="PTHR30146:SF109">
    <property type="entry name" value="HTH-TYPE TRANSCRIPTIONAL REGULATOR GALS"/>
    <property type="match status" value="1"/>
</dbReference>
<dbReference type="KEGG" id="carl:PXC00_02330"/>
<dbReference type="PROSITE" id="PS00356">
    <property type="entry name" value="HTH_LACI_1"/>
    <property type="match status" value="1"/>
</dbReference>
<dbReference type="GO" id="GO:0000976">
    <property type="term" value="F:transcription cis-regulatory region binding"/>
    <property type="evidence" value="ECO:0007669"/>
    <property type="project" value="TreeGrafter"/>
</dbReference>
<name>A0AA97H3V7_9FIRM</name>
<dbReference type="Pfam" id="PF00356">
    <property type="entry name" value="LacI"/>
    <property type="match status" value="1"/>
</dbReference>
<keyword evidence="1" id="KW-0805">Transcription regulation</keyword>
<evidence type="ECO:0000256" key="2">
    <source>
        <dbReference type="ARBA" id="ARBA00023125"/>
    </source>
</evidence>
<dbReference type="Gene3D" id="1.10.260.40">
    <property type="entry name" value="lambda repressor-like DNA-binding domains"/>
    <property type="match status" value="1"/>
</dbReference>
<dbReference type="SUPFAM" id="SSF47413">
    <property type="entry name" value="lambda repressor-like DNA-binding domains"/>
    <property type="match status" value="1"/>
</dbReference>
<evidence type="ECO:0000256" key="3">
    <source>
        <dbReference type="ARBA" id="ARBA00023163"/>
    </source>
</evidence>
<dbReference type="InterPro" id="IPR010982">
    <property type="entry name" value="Lambda_DNA-bd_dom_sf"/>
</dbReference>
<accession>A0AA97H3V7</accession>
<organism evidence="6 7">
    <name type="scientific">Caproicibacterium argilliputei</name>
    <dbReference type="NCBI Taxonomy" id="3030016"/>
    <lineage>
        <taxon>Bacteria</taxon>
        <taxon>Bacillati</taxon>
        <taxon>Bacillota</taxon>
        <taxon>Clostridia</taxon>
        <taxon>Eubacteriales</taxon>
        <taxon>Oscillospiraceae</taxon>
        <taxon>Caproicibacterium</taxon>
    </lineage>
</organism>
<dbReference type="InterPro" id="IPR000843">
    <property type="entry name" value="HTH_LacI"/>
</dbReference>
<gene>
    <name evidence="6" type="ORF">PXC00_02330</name>
</gene>
<reference evidence="6" key="1">
    <citation type="submission" date="2023-09" db="EMBL/GenBank/DDBJ databases">
        <authorList>
            <person name="Zeng C."/>
        </authorList>
    </citation>
    <scope>NUCLEOTIDE SEQUENCE</scope>
    <source>
        <strain evidence="6">ZCY20-5</strain>
    </source>
</reference>
<dbReference type="InterPro" id="IPR001387">
    <property type="entry name" value="Cro/C1-type_HTH"/>
</dbReference>
<sequence length="338" mass="37375">MKKKVSMQDIADSVGVSKVTVSKVLRGKNDVSETMCQKILSEADRLGYVYSKKAAPNGVSKIAVLTAEHFFGGNNCFYVKLYKYLSEALEKMSIDAVLSIVDQFSEENLVIPEKVKNREADGVIIMGQLSRSYVAGLTALQIPLVFLDFYYDGFDVTSINTDNFFNMYEMTNLLIRAGHTKIGFVGNLSYTSSIQDRFLGYCKSLLEHGIPLNRSWLLDDRESNGTYVVAKLPQKMPTAFVCNCDEVAMLFIQNLKEHGYRVPEDVSVTGFDDSGHSLMSVPTITTVHVNLEEMAFLAAKAIVKDIGSKKPKNRILLKGTLVARDSVRALPETSGGCA</sequence>
<keyword evidence="3" id="KW-0804">Transcription</keyword>
<dbReference type="PANTHER" id="PTHR30146">
    <property type="entry name" value="LACI-RELATED TRANSCRIPTIONAL REPRESSOR"/>
    <property type="match status" value="1"/>
</dbReference>
<dbReference type="EMBL" id="CP135996">
    <property type="protein sequence ID" value="WOC32733.1"/>
    <property type="molecule type" value="Genomic_DNA"/>
</dbReference>
<evidence type="ECO:0000259" key="4">
    <source>
        <dbReference type="PROSITE" id="PS50932"/>
    </source>
</evidence>
<dbReference type="GO" id="GO:0003700">
    <property type="term" value="F:DNA-binding transcription factor activity"/>
    <property type="evidence" value="ECO:0007669"/>
    <property type="project" value="TreeGrafter"/>
</dbReference>
<keyword evidence="2 6" id="KW-0238">DNA-binding</keyword>
<evidence type="ECO:0000313" key="6">
    <source>
        <dbReference type="EMBL" id="WOC32733.1"/>
    </source>
</evidence>
<reference evidence="6" key="2">
    <citation type="submission" date="2024-06" db="EMBL/GenBank/DDBJ databases">
        <title>Caproicibacterium argilliputei sp. nov, a novel caproic acid producing anaerobic bacterium isolated from pit mud.</title>
        <authorList>
            <person name="Xia S."/>
        </authorList>
    </citation>
    <scope>NUCLEOTIDE SEQUENCE</scope>
    <source>
        <strain evidence="6">ZCY20-5</strain>
    </source>
</reference>
<dbReference type="InterPro" id="IPR028082">
    <property type="entry name" value="Peripla_BP_I"/>
</dbReference>
<dbReference type="PROSITE" id="PS50943">
    <property type="entry name" value="HTH_CROC1"/>
    <property type="match status" value="1"/>
</dbReference>
<dbReference type="PROSITE" id="PS50932">
    <property type="entry name" value="HTH_LACI_2"/>
    <property type="match status" value="1"/>
</dbReference>
<protein>
    <submittedName>
        <fullName evidence="6">LacI family DNA-binding transcriptional regulator</fullName>
    </submittedName>
</protein>